<dbReference type="InterPro" id="IPR020845">
    <property type="entry name" value="AMP-binding_CS"/>
</dbReference>
<gene>
    <name evidence="5" type="ORF">IFK94_08640</name>
</gene>
<dbReference type="EMBL" id="JACXWD010000024">
    <property type="protein sequence ID" value="MBD3868180.1"/>
    <property type="molecule type" value="Genomic_DNA"/>
</dbReference>
<name>A0A8J6Y6L3_9BACT</name>
<dbReference type="CDD" id="cd05907">
    <property type="entry name" value="VL_LC_FACS_like"/>
    <property type="match status" value="1"/>
</dbReference>
<dbReference type="GO" id="GO:0004467">
    <property type="term" value="F:long-chain fatty acid-CoA ligase activity"/>
    <property type="evidence" value="ECO:0007669"/>
    <property type="project" value="TreeGrafter"/>
</dbReference>
<dbReference type="SUPFAM" id="SSF56801">
    <property type="entry name" value="Acetyl-CoA synthetase-like"/>
    <property type="match status" value="1"/>
</dbReference>
<organism evidence="5 6">
    <name type="scientific">Candidatus Polarisedimenticola svalbardensis</name>
    <dbReference type="NCBI Taxonomy" id="2886004"/>
    <lineage>
        <taxon>Bacteria</taxon>
        <taxon>Pseudomonadati</taxon>
        <taxon>Acidobacteriota</taxon>
        <taxon>Candidatus Polarisedimenticolia</taxon>
        <taxon>Candidatus Polarisedimenticolales</taxon>
        <taxon>Candidatus Polarisedimenticolaceae</taxon>
        <taxon>Candidatus Polarisedimenticola</taxon>
    </lineage>
</organism>
<feature type="domain" description="AMP-dependent synthetase/ligase" evidence="4">
    <location>
        <begin position="347"/>
        <end position="756"/>
    </location>
</feature>
<dbReference type="Pfam" id="PF23562">
    <property type="entry name" value="AMP-binding_C_3"/>
    <property type="match status" value="1"/>
</dbReference>
<dbReference type="Proteomes" id="UP000648239">
    <property type="component" value="Unassembled WGS sequence"/>
</dbReference>
<dbReference type="PANTHER" id="PTHR43272:SF32">
    <property type="entry name" value="AMP-DEPENDENT SYNTHETASE_LIGASE DOMAIN-CONTAINING PROTEIN"/>
    <property type="match status" value="1"/>
</dbReference>
<sequence>MRRKHSSPALNSTMVTEFGVGYPQSMVGKFRKRESGRRRDPLFDTSDLEDQLLAGKSSTLWLGRYSRRKIMESFEHHGILGHLRGLGYHDARLALSQVEPFRQSLRLYEGMDDPAHLLMELRVHDGTLRPATRLEDGLGERLPRVLTIDWLTMQRPGGRFTTRRPPFPGQDHPGLGMARPLMRMLLALANSMELEGIVNHPNYYHNAWLYREGFRFYDPMDQARMKAIHRDLAGLSPVEIAWAVELGCVRALATDRWFSWESGLQILPISRRMKDFIDSENHRRQTAELFKEKHYTLDEDCFRLLYKERIERFRGRIDEPAADSREPAVPEPGGGPMSYASIHEMFRSVCEANPDKVAYRRKMAGEWISVTWKEQSATCDRVSRALMALGLNRGDRVCVLSNTRLEWVQADFGINSPGFVTVGIYPSNLAEDCAYIIEHCGGRAIFVENTDQLDKLMTVRDRTDTLEHYIMFDGPSNRSRNVLSWDDFLALADEVEAERFHTMASAVARDDLAALVYTSGTTGNPKGVMLSHGNLLFASDSVSEALPIEDYFETLLFLPLAHVFARLIAYVCVRNALPLAFAEGIPQVGENLKEIRPHFIASVPRIFEKVYDKITSGVQEAGGVKEKLFNWAIGVGMEAGKYRQAGKPLPGMLGFKHKLANKLVFAKIHAALGGRLQWAISGAAPLSKTIGEFFHACGILLLEGLGMTENTSFSNVNRSDHYKFGTVGKVGPGIEMKLAEDGEILFRGEHVMQGYYRSAEATAEAIDSDGWLYTGDIGEIDDEGFLKITDRKKDLIITAGGKNIAPQRVEQALKLSKYINQIVAYGDRRKYLTALVTLEVENVKAWAAESGLSYGDPSELCTRPEVQELVEAEIESFNRNLASFETVKKIRILPGEFTVESGELTPSLKIKRKVVLGNYQALLDEMYTD</sequence>
<keyword evidence="1 5" id="KW-0436">Ligase</keyword>
<evidence type="ECO:0000313" key="5">
    <source>
        <dbReference type="EMBL" id="MBD3868180.1"/>
    </source>
</evidence>
<evidence type="ECO:0000256" key="2">
    <source>
        <dbReference type="ARBA" id="ARBA00022832"/>
    </source>
</evidence>
<proteinExistence type="predicted"/>
<dbReference type="Gene3D" id="3.40.50.12780">
    <property type="entry name" value="N-terminal domain of ligase-like"/>
    <property type="match status" value="2"/>
</dbReference>
<evidence type="ECO:0000256" key="3">
    <source>
        <dbReference type="ARBA" id="ARBA00023098"/>
    </source>
</evidence>
<evidence type="ECO:0000259" key="4">
    <source>
        <dbReference type="Pfam" id="PF00501"/>
    </source>
</evidence>
<keyword evidence="2" id="KW-0276">Fatty acid metabolism</keyword>
<dbReference type="Pfam" id="PF00501">
    <property type="entry name" value="AMP-binding"/>
    <property type="match status" value="1"/>
</dbReference>
<evidence type="ECO:0000256" key="1">
    <source>
        <dbReference type="ARBA" id="ARBA00022598"/>
    </source>
</evidence>
<comment type="caution">
    <text evidence="5">The sequence shown here is derived from an EMBL/GenBank/DDBJ whole genome shotgun (WGS) entry which is preliminary data.</text>
</comment>
<dbReference type="InterPro" id="IPR000873">
    <property type="entry name" value="AMP-dep_synth/lig_dom"/>
</dbReference>
<dbReference type="AlphaFoldDB" id="A0A8J6Y6L3"/>
<dbReference type="PANTHER" id="PTHR43272">
    <property type="entry name" value="LONG-CHAIN-FATTY-ACID--COA LIGASE"/>
    <property type="match status" value="1"/>
</dbReference>
<evidence type="ECO:0000313" key="6">
    <source>
        <dbReference type="Proteomes" id="UP000648239"/>
    </source>
</evidence>
<accession>A0A8J6Y6L3</accession>
<dbReference type="PROSITE" id="PS00455">
    <property type="entry name" value="AMP_BINDING"/>
    <property type="match status" value="1"/>
</dbReference>
<dbReference type="GO" id="GO:0016020">
    <property type="term" value="C:membrane"/>
    <property type="evidence" value="ECO:0007669"/>
    <property type="project" value="TreeGrafter"/>
</dbReference>
<keyword evidence="3" id="KW-0443">Lipid metabolism</keyword>
<reference evidence="5 6" key="1">
    <citation type="submission" date="2020-08" db="EMBL/GenBank/DDBJ databases">
        <title>Acidobacteriota in marine sediments use diverse sulfur dissimilation pathways.</title>
        <authorList>
            <person name="Wasmund K."/>
        </authorList>
    </citation>
    <scope>NUCLEOTIDE SEQUENCE [LARGE SCALE GENOMIC DNA]</scope>
    <source>
        <strain evidence="5">MAG AM4</strain>
    </source>
</reference>
<protein>
    <submittedName>
        <fullName evidence="5">Long-chain fatty acid--CoA ligase</fullName>
    </submittedName>
</protein>
<dbReference type="InterPro" id="IPR042099">
    <property type="entry name" value="ANL_N_sf"/>
</dbReference>